<evidence type="ECO:0000256" key="5">
    <source>
        <dbReference type="ARBA" id="ARBA00022989"/>
    </source>
</evidence>
<name>A0A3N4VS97_9PAST</name>
<dbReference type="RefSeq" id="WP_124211611.1">
    <property type="nucleotide sequence ID" value="NZ_CP016615.1"/>
</dbReference>
<dbReference type="PANTHER" id="PTHR30213">
    <property type="entry name" value="INNER MEMBRANE PROTEIN YHJD"/>
    <property type="match status" value="1"/>
</dbReference>
<evidence type="ECO:0000256" key="6">
    <source>
        <dbReference type="ARBA" id="ARBA00023136"/>
    </source>
</evidence>
<comment type="subcellular location">
    <subcellularLocation>
        <location evidence="1 7">Cell membrane</location>
        <topology evidence="1 7">Multi-pass membrane protein</topology>
    </subcellularLocation>
</comment>
<keyword evidence="9" id="KW-1185">Reference proteome</keyword>
<evidence type="ECO:0000256" key="4">
    <source>
        <dbReference type="ARBA" id="ARBA00022692"/>
    </source>
</evidence>
<dbReference type="PANTHER" id="PTHR30213:SF0">
    <property type="entry name" value="UPF0761 MEMBRANE PROTEIN YIHY"/>
    <property type="match status" value="1"/>
</dbReference>
<keyword evidence="5 7" id="KW-1133">Transmembrane helix</keyword>
<evidence type="ECO:0000256" key="3">
    <source>
        <dbReference type="ARBA" id="ARBA00022519"/>
    </source>
</evidence>
<dbReference type="OrthoDB" id="9808671at2"/>
<dbReference type="GO" id="GO:0005886">
    <property type="term" value="C:plasma membrane"/>
    <property type="evidence" value="ECO:0007669"/>
    <property type="project" value="UniProtKB-SubCell"/>
</dbReference>
<evidence type="ECO:0000256" key="1">
    <source>
        <dbReference type="ARBA" id="ARBA00004651"/>
    </source>
</evidence>
<reference evidence="8 9" key="1">
    <citation type="submission" date="2018-11" db="EMBL/GenBank/DDBJ databases">
        <title>Genomic Encyclopedia of Type Strains, Phase IV (KMG-IV): sequencing the most valuable type-strain genomes for metagenomic binning, comparative biology and taxonomic classification.</title>
        <authorList>
            <person name="Goeker M."/>
        </authorList>
    </citation>
    <scope>NUCLEOTIDE SEQUENCE [LARGE SCALE GENOMIC DNA]</scope>
    <source>
        <strain evidence="8 9">DSM 27238</strain>
    </source>
</reference>
<dbReference type="PIRSF" id="PIRSF035875">
    <property type="entry name" value="RNase_BN"/>
    <property type="match status" value="1"/>
</dbReference>
<dbReference type="AlphaFoldDB" id="A0A3N4VS97"/>
<organism evidence="8 9">
    <name type="scientific">Vespertiliibacter pulmonis</name>
    <dbReference type="NCBI Taxonomy" id="1443036"/>
    <lineage>
        <taxon>Bacteria</taxon>
        <taxon>Pseudomonadati</taxon>
        <taxon>Pseudomonadota</taxon>
        <taxon>Gammaproteobacteria</taxon>
        <taxon>Pasteurellales</taxon>
        <taxon>Pasteurellaceae</taxon>
        <taxon>Vespertiliibacter</taxon>
    </lineage>
</organism>
<feature type="transmembrane region" description="Helical" evidence="7">
    <location>
        <begin position="197"/>
        <end position="222"/>
    </location>
</feature>
<gene>
    <name evidence="8" type="ORF">EDC46_1475</name>
</gene>
<keyword evidence="3" id="KW-0997">Cell inner membrane</keyword>
<proteinExistence type="inferred from homology"/>
<keyword evidence="6 7" id="KW-0472">Membrane</keyword>
<dbReference type="Proteomes" id="UP000281691">
    <property type="component" value="Unassembled WGS sequence"/>
</dbReference>
<dbReference type="Pfam" id="PF03631">
    <property type="entry name" value="Virul_fac_BrkB"/>
    <property type="match status" value="1"/>
</dbReference>
<sequence>MNKIPFSLRLFFFRFQQNKISIYSGYLTYSTLLAIVPLIMVVFSIFTLLPMFTEATSLLKEFVYDNFAPNAGEMVQQYLDLFVENSKNMGIISILGLVVVAVMLISSIDNALNDIWHNTKKRSFVLSFIIYLGVLIFGPILAGASIAISSYLFSLELFSPDGIFSFSHHILKLMPFFLIWIMFSLVYTVVPNTKVRFLHAAIGGLIAGLFFTLGKEIFIWYITHFPSYQAIYGVLATIPIMIVWIHLSWEVVLLGGQIASVLKDLEMIKAGKLANPLQSMEKQS</sequence>
<accession>A0A3N4VS97</accession>
<keyword evidence="4 7" id="KW-0812">Transmembrane</keyword>
<feature type="transmembrane region" description="Helical" evidence="7">
    <location>
        <begin position="228"/>
        <end position="247"/>
    </location>
</feature>
<dbReference type="NCBIfam" id="TIGR00765">
    <property type="entry name" value="yihY_not_rbn"/>
    <property type="match status" value="1"/>
</dbReference>
<dbReference type="InterPro" id="IPR023679">
    <property type="entry name" value="UPF0761_bac"/>
</dbReference>
<feature type="transmembrane region" description="Helical" evidence="7">
    <location>
        <begin position="89"/>
        <end position="112"/>
    </location>
</feature>
<feature type="transmembrane region" description="Helical" evidence="7">
    <location>
        <begin position="20"/>
        <end position="49"/>
    </location>
</feature>
<evidence type="ECO:0000313" key="8">
    <source>
        <dbReference type="EMBL" id="RPE82799.1"/>
    </source>
</evidence>
<dbReference type="EMBL" id="RKQP01000004">
    <property type="protein sequence ID" value="RPE82799.1"/>
    <property type="molecule type" value="Genomic_DNA"/>
</dbReference>
<feature type="transmembrane region" description="Helical" evidence="7">
    <location>
        <begin position="173"/>
        <end position="190"/>
    </location>
</feature>
<evidence type="ECO:0000256" key="7">
    <source>
        <dbReference type="HAMAP-Rule" id="MF_00672"/>
    </source>
</evidence>
<dbReference type="InterPro" id="IPR017039">
    <property type="entry name" value="Virul_fac_BrkB"/>
</dbReference>
<protein>
    <recommendedName>
        <fullName evidence="7">UPF0761 membrane protein EDC46_1475</fullName>
    </recommendedName>
</protein>
<keyword evidence="2 7" id="KW-1003">Cell membrane</keyword>
<comment type="similarity">
    <text evidence="7">Belongs to the UPF0761 family.</text>
</comment>
<evidence type="ECO:0000313" key="9">
    <source>
        <dbReference type="Proteomes" id="UP000281691"/>
    </source>
</evidence>
<dbReference type="NCBIfam" id="NF002457">
    <property type="entry name" value="PRK01637.1"/>
    <property type="match status" value="1"/>
</dbReference>
<evidence type="ECO:0000256" key="2">
    <source>
        <dbReference type="ARBA" id="ARBA00022475"/>
    </source>
</evidence>
<feature type="transmembrane region" description="Helical" evidence="7">
    <location>
        <begin position="124"/>
        <end position="153"/>
    </location>
</feature>
<dbReference type="HAMAP" id="MF_00672">
    <property type="entry name" value="UPF0761"/>
    <property type="match status" value="1"/>
</dbReference>
<comment type="caution">
    <text evidence="8">The sequence shown here is derived from an EMBL/GenBank/DDBJ whole genome shotgun (WGS) entry which is preliminary data.</text>
</comment>